<dbReference type="Pfam" id="PF19596">
    <property type="entry name" value="DUF6101"/>
    <property type="match status" value="1"/>
</dbReference>
<accession>A0ABP2SN98</accession>
<comment type="caution">
    <text evidence="1">The sequence shown here is derived from an EMBL/GenBank/DDBJ whole genome shotgun (WGS) entry which is preliminary data.</text>
</comment>
<name>A0ABP2SN98_BARBA</name>
<sequence length="172" mass="19627">MANQCFDQKKKGLEFRLNPCHLPQTITYLSPKNGNQIICSLNEKSVFMKIDATSSLSRFMPATYFKGIAARIIETLSGKRAVTLELFHSDEEVCIPLLISRDLNHVLLHWRLWADLYGLPMLMINEDDGIVFVKDYSSFRVTSPHYSRKGFLLNSHGLLGLRLIIANRSVLQ</sequence>
<dbReference type="GeneID" id="4684451"/>
<protein>
    <submittedName>
        <fullName evidence="1">Uncharacterized protein</fullName>
    </submittedName>
</protein>
<gene>
    <name evidence="1" type="ORF">BbINS_01824</name>
</gene>
<dbReference type="Proteomes" id="UP000009359">
    <property type="component" value="Unassembled WGS sequence"/>
</dbReference>
<keyword evidence="2" id="KW-1185">Reference proteome</keyword>
<evidence type="ECO:0000313" key="1">
    <source>
        <dbReference type="EMBL" id="EKS44963.1"/>
    </source>
</evidence>
<reference evidence="1 2" key="1">
    <citation type="journal article" date="2013" name="Genome Announc.">
        <title>Whole Genome Sequencing and Comparative Analysis of Bartonella bacilliformis Strain INS, the Causative Agent of Carrion's Disease.</title>
        <authorList>
            <person name="Tarazona D."/>
            <person name="Padilla C."/>
            <person name="Caceres O."/>
            <person name="Montenegro J.D."/>
            <person name="Bailon H."/>
            <person name="Ventura G."/>
            <person name="Mendoza G."/>
            <person name="Anaya E."/>
            <person name="Guio H."/>
        </authorList>
    </citation>
    <scope>NUCLEOTIDE SEQUENCE [LARGE SCALE GENOMIC DNA]</scope>
    <source>
        <strain evidence="1 2">INS</strain>
    </source>
</reference>
<dbReference type="EMBL" id="AMQK01000006">
    <property type="protein sequence ID" value="EKS44963.1"/>
    <property type="molecule type" value="Genomic_DNA"/>
</dbReference>
<dbReference type="InterPro" id="IPR046083">
    <property type="entry name" value="DUF6101"/>
</dbReference>
<organism evidence="1 2">
    <name type="scientific">Bartonella bacilliformis INS</name>
    <dbReference type="NCBI Taxonomy" id="1206782"/>
    <lineage>
        <taxon>Bacteria</taxon>
        <taxon>Pseudomonadati</taxon>
        <taxon>Pseudomonadota</taxon>
        <taxon>Alphaproteobacteria</taxon>
        <taxon>Hyphomicrobiales</taxon>
        <taxon>Bartonellaceae</taxon>
        <taxon>Bartonella</taxon>
    </lineage>
</organism>
<evidence type="ECO:0000313" key="2">
    <source>
        <dbReference type="Proteomes" id="UP000009359"/>
    </source>
</evidence>
<proteinExistence type="predicted"/>
<dbReference type="RefSeq" id="WP_005766393.1">
    <property type="nucleotide sequence ID" value="NZ_AMQK01000006.1"/>
</dbReference>